<dbReference type="Proteomes" id="UP000887013">
    <property type="component" value="Unassembled WGS sequence"/>
</dbReference>
<accession>A0A8X6TRQ7</accession>
<name>A0A8X6TRQ7_NEPPI</name>
<feature type="compositionally biased region" description="Basic and acidic residues" evidence="1">
    <location>
        <begin position="37"/>
        <end position="55"/>
    </location>
</feature>
<feature type="region of interest" description="Disordered" evidence="1">
    <location>
        <begin position="37"/>
        <end position="61"/>
    </location>
</feature>
<proteinExistence type="predicted"/>
<keyword evidence="3" id="KW-1185">Reference proteome</keyword>
<sequence>MCQRLLNSCLKRGGGGQLWVAEEKSDHLKAIGEKWNKTEGAPKIKSSAETRKGEAMRSPPTHQKGLCTYLFRVEGRWSLK</sequence>
<organism evidence="2 3">
    <name type="scientific">Nephila pilipes</name>
    <name type="common">Giant wood spider</name>
    <name type="synonym">Nephila maculata</name>
    <dbReference type="NCBI Taxonomy" id="299642"/>
    <lineage>
        <taxon>Eukaryota</taxon>
        <taxon>Metazoa</taxon>
        <taxon>Ecdysozoa</taxon>
        <taxon>Arthropoda</taxon>
        <taxon>Chelicerata</taxon>
        <taxon>Arachnida</taxon>
        <taxon>Araneae</taxon>
        <taxon>Araneomorphae</taxon>
        <taxon>Entelegynae</taxon>
        <taxon>Araneoidea</taxon>
        <taxon>Nephilidae</taxon>
        <taxon>Nephila</taxon>
    </lineage>
</organism>
<comment type="caution">
    <text evidence="2">The sequence shown here is derived from an EMBL/GenBank/DDBJ whole genome shotgun (WGS) entry which is preliminary data.</text>
</comment>
<dbReference type="AlphaFoldDB" id="A0A8X6TRQ7"/>
<protein>
    <submittedName>
        <fullName evidence="2">Uncharacterized protein</fullName>
    </submittedName>
</protein>
<evidence type="ECO:0000256" key="1">
    <source>
        <dbReference type="SAM" id="MobiDB-lite"/>
    </source>
</evidence>
<evidence type="ECO:0000313" key="2">
    <source>
        <dbReference type="EMBL" id="GFT48623.1"/>
    </source>
</evidence>
<dbReference type="EMBL" id="BMAW01065055">
    <property type="protein sequence ID" value="GFT48623.1"/>
    <property type="molecule type" value="Genomic_DNA"/>
</dbReference>
<evidence type="ECO:0000313" key="3">
    <source>
        <dbReference type="Proteomes" id="UP000887013"/>
    </source>
</evidence>
<gene>
    <name evidence="2" type="ORF">NPIL_134951</name>
</gene>
<reference evidence="2" key="1">
    <citation type="submission" date="2020-08" db="EMBL/GenBank/DDBJ databases">
        <title>Multicomponent nature underlies the extraordinary mechanical properties of spider dragline silk.</title>
        <authorList>
            <person name="Kono N."/>
            <person name="Nakamura H."/>
            <person name="Mori M."/>
            <person name="Yoshida Y."/>
            <person name="Ohtoshi R."/>
            <person name="Malay A.D."/>
            <person name="Moran D.A.P."/>
            <person name="Tomita M."/>
            <person name="Numata K."/>
            <person name="Arakawa K."/>
        </authorList>
    </citation>
    <scope>NUCLEOTIDE SEQUENCE</scope>
</reference>